<accession>A0A212LEX9</accession>
<reference evidence="1" key="1">
    <citation type="submission" date="2016-08" db="EMBL/GenBank/DDBJ databases">
        <authorList>
            <person name="Seilhamer J.J."/>
        </authorList>
    </citation>
    <scope>NUCLEOTIDE SEQUENCE</scope>
    <source>
        <strain evidence="1">86</strain>
    </source>
</reference>
<dbReference type="AlphaFoldDB" id="A0A212LEX9"/>
<gene>
    <name evidence="1" type="ORF">KL86PLE_30542</name>
</gene>
<organism evidence="1">
    <name type="scientific">uncultured Pleomorphomonas sp</name>
    <dbReference type="NCBI Taxonomy" id="442121"/>
    <lineage>
        <taxon>Bacteria</taxon>
        <taxon>Pseudomonadati</taxon>
        <taxon>Pseudomonadota</taxon>
        <taxon>Alphaproteobacteria</taxon>
        <taxon>Hyphomicrobiales</taxon>
        <taxon>Pleomorphomonadaceae</taxon>
        <taxon>Pleomorphomonas</taxon>
        <taxon>environmental samples</taxon>
    </lineage>
</organism>
<proteinExistence type="predicted"/>
<evidence type="ECO:0000313" key="1">
    <source>
        <dbReference type="EMBL" id="SCM76095.1"/>
    </source>
</evidence>
<protein>
    <submittedName>
        <fullName evidence="1">Uncharacterized protein</fullName>
    </submittedName>
</protein>
<dbReference type="EMBL" id="FMJD01000007">
    <property type="protein sequence ID" value="SCM76095.1"/>
    <property type="molecule type" value="Genomic_DNA"/>
</dbReference>
<name>A0A212LEX9_9HYPH</name>
<sequence length="56" mass="6295">MHRFQSPFCAHRTRIFPQEGRAGCLVLFRPPPPQAPLVPALRHGPGQMEIVHAGQR</sequence>